<dbReference type="EC" id="3.1.3.48" evidence="2"/>
<protein>
    <submittedName>
        <fullName evidence="2">Tyrosine-protein phosphatase YwqE</fullName>
        <ecNumber evidence="2">3.1.3.48</ecNumber>
    </submittedName>
</protein>
<dbReference type="GO" id="GO:0004725">
    <property type="term" value="F:protein tyrosine phosphatase activity"/>
    <property type="evidence" value="ECO:0007669"/>
    <property type="project" value="UniProtKB-EC"/>
</dbReference>
<dbReference type="PIRSF" id="PIRSF016557">
    <property type="entry name" value="Caps_synth_CpsB"/>
    <property type="match status" value="1"/>
</dbReference>
<dbReference type="EMBL" id="VSSQ01022966">
    <property type="protein sequence ID" value="MPM69591.1"/>
    <property type="molecule type" value="Genomic_DNA"/>
</dbReference>
<evidence type="ECO:0000313" key="2">
    <source>
        <dbReference type="EMBL" id="MPM69591.1"/>
    </source>
</evidence>
<accession>A0A645BY59</accession>
<sequence length="251" mass="28056">MTDLHSHILPGIDDGAKDEAISAALLQAQYNSGVTQIGCTPHFYSERQSIEDFCEKRDAARRRLFTCCATELEEITVKVGAEVLFSPGLLELDLTPLCMANTDLMLVELPTSYYPLWTCDVLYRLGGLGVVPLIAHVERYPYVMENPNLLLDWISAGAYTQVNATSLVQHKKRRERILKMIRHRLIHVIATDTHSLVKRPPLMEQAITLIEKNCGTQIAQEMCACADALFAGEAPEQPEATAMKQLFGHIF</sequence>
<gene>
    <name evidence="2" type="primary">ywqE_6</name>
    <name evidence="2" type="ORF">SDC9_116539</name>
</gene>
<comment type="caution">
    <text evidence="2">The sequence shown here is derived from an EMBL/GenBank/DDBJ whole genome shotgun (WGS) entry which is preliminary data.</text>
</comment>
<reference evidence="2" key="1">
    <citation type="submission" date="2019-08" db="EMBL/GenBank/DDBJ databases">
        <authorList>
            <person name="Kucharzyk K."/>
            <person name="Murdoch R.W."/>
            <person name="Higgins S."/>
            <person name="Loffler F."/>
        </authorList>
    </citation>
    <scope>NUCLEOTIDE SEQUENCE</scope>
</reference>
<name>A0A645BY59_9ZZZZ</name>
<keyword evidence="1 2" id="KW-0378">Hydrolase</keyword>
<dbReference type="SUPFAM" id="SSF51556">
    <property type="entry name" value="Metallo-dependent hydrolases"/>
    <property type="match status" value="1"/>
</dbReference>
<organism evidence="2">
    <name type="scientific">bioreactor metagenome</name>
    <dbReference type="NCBI Taxonomy" id="1076179"/>
    <lineage>
        <taxon>unclassified sequences</taxon>
        <taxon>metagenomes</taxon>
        <taxon>ecological metagenomes</taxon>
    </lineage>
</organism>
<evidence type="ECO:0000256" key="1">
    <source>
        <dbReference type="ARBA" id="ARBA00022801"/>
    </source>
</evidence>
<dbReference type="Gene3D" id="3.20.20.140">
    <property type="entry name" value="Metal-dependent hydrolases"/>
    <property type="match status" value="1"/>
</dbReference>
<proteinExistence type="predicted"/>
<dbReference type="InterPro" id="IPR016667">
    <property type="entry name" value="Caps_polysacc_synth_CpsB/CapC"/>
</dbReference>
<dbReference type="GO" id="GO:0030145">
    <property type="term" value="F:manganese ion binding"/>
    <property type="evidence" value="ECO:0007669"/>
    <property type="project" value="InterPro"/>
</dbReference>
<dbReference type="PANTHER" id="PTHR39181:SF1">
    <property type="entry name" value="TYROSINE-PROTEIN PHOSPHATASE YWQE"/>
    <property type="match status" value="1"/>
</dbReference>
<dbReference type="AlphaFoldDB" id="A0A645BY59"/>
<dbReference type="InterPro" id="IPR032466">
    <property type="entry name" value="Metal_Hydrolase"/>
</dbReference>
<dbReference type="PANTHER" id="PTHR39181">
    <property type="entry name" value="TYROSINE-PROTEIN PHOSPHATASE YWQE"/>
    <property type="match status" value="1"/>
</dbReference>
<dbReference type="Pfam" id="PF19567">
    <property type="entry name" value="CpsB_CapC"/>
    <property type="match status" value="1"/>
</dbReference>